<organism evidence="1 2">
    <name type="scientific">Rhizoctonia solani</name>
    <dbReference type="NCBI Taxonomy" id="456999"/>
    <lineage>
        <taxon>Eukaryota</taxon>
        <taxon>Fungi</taxon>
        <taxon>Dikarya</taxon>
        <taxon>Basidiomycota</taxon>
        <taxon>Agaricomycotina</taxon>
        <taxon>Agaricomycetes</taxon>
        <taxon>Cantharellales</taxon>
        <taxon>Ceratobasidiaceae</taxon>
        <taxon>Rhizoctonia</taxon>
    </lineage>
</organism>
<dbReference type="Proteomes" id="UP000663853">
    <property type="component" value="Unassembled WGS sequence"/>
</dbReference>
<comment type="caution">
    <text evidence="1">The sequence shown here is derived from an EMBL/GenBank/DDBJ whole genome shotgun (WGS) entry which is preliminary data.</text>
</comment>
<sequence>MSVLQSQHPVYGPRLDAYLNSRQVGVGVSRFQTEAPSEMEIRRAIDTLEEPWNVSCATFEAILAMERSPECGFLHLLLESDIEVFPACIQLLRSYCNEGRLFDYAYGYLCLQVISLAVNVAKLALVDELWVVEQGTVQVSQYWGPPVLINDYCRKWEAREFCNDGEYLRPATKLLGWHTDPDNRLETCLPNIEFATLNYETTAVDTADSAQLIAAYLEKMKRLPILKWAYEENLTLIASETLEEAWAEMLKAQGMNLNQWTLFVDTVINNSMTLPMSQHQPLRAPLHLAALTNDNLFELLGRVVLFPLLPDGKFIREDSDRQWEAYAQEMLGLIVKDVNELTG</sequence>
<evidence type="ECO:0000313" key="1">
    <source>
        <dbReference type="EMBL" id="CAE6419444.1"/>
    </source>
</evidence>
<protein>
    <submittedName>
        <fullName evidence="1">Uncharacterized protein</fullName>
    </submittedName>
</protein>
<dbReference type="EMBL" id="CAJMXA010000165">
    <property type="protein sequence ID" value="CAE6419444.1"/>
    <property type="molecule type" value="Genomic_DNA"/>
</dbReference>
<evidence type="ECO:0000313" key="2">
    <source>
        <dbReference type="Proteomes" id="UP000663853"/>
    </source>
</evidence>
<accession>A0A8H2X6U8</accession>
<proteinExistence type="predicted"/>
<name>A0A8H2X6U8_9AGAM</name>
<reference evidence="1" key="1">
    <citation type="submission" date="2021-01" db="EMBL/GenBank/DDBJ databases">
        <authorList>
            <person name="Kaushik A."/>
        </authorList>
    </citation>
    <scope>NUCLEOTIDE SEQUENCE</scope>
    <source>
        <strain evidence="1">AG6-10EEA</strain>
    </source>
</reference>
<gene>
    <name evidence="1" type="ORF">RDB_LOCUS10498</name>
</gene>
<dbReference type="AlphaFoldDB" id="A0A8H2X6U8"/>